<organism evidence="1 2">
    <name type="scientific">Adineta ricciae</name>
    <name type="common">Rotifer</name>
    <dbReference type="NCBI Taxonomy" id="249248"/>
    <lineage>
        <taxon>Eukaryota</taxon>
        <taxon>Metazoa</taxon>
        <taxon>Spiralia</taxon>
        <taxon>Gnathifera</taxon>
        <taxon>Rotifera</taxon>
        <taxon>Eurotatoria</taxon>
        <taxon>Bdelloidea</taxon>
        <taxon>Adinetida</taxon>
        <taxon>Adinetidae</taxon>
        <taxon>Adineta</taxon>
    </lineage>
</organism>
<evidence type="ECO:0000313" key="1">
    <source>
        <dbReference type="EMBL" id="CAF0965900.1"/>
    </source>
</evidence>
<accession>A0A814E9U9</accession>
<dbReference type="AlphaFoldDB" id="A0A814E9U9"/>
<dbReference type="InterPro" id="IPR032675">
    <property type="entry name" value="LRR_dom_sf"/>
</dbReference>
<protein>
    <recommendedName>
        <fullName evidence="3">F-box domain-containing protein</fullName>
    </recommendedName>
</protein>
<reference evidence="1" key="1">
    <citation type="submission" date="2021-02" db="EMBL/GenBank/DDBJ databases">
        <authorList>
            <person name="Nowell W R."/>
        </authorList>
    </citation>
    <scope>NUCLEOTIDE SEQUENCE</scope>
</reference>
<keyword evidence="2" id="KW-1185">Reference proteome</keyword>
<sequence>MHIESFANELFLEIFHYLTTSNIYYGFHGLNERFDALILEYFRTCDIDFRSISRCDFDFICQHYLPQTINRISSLCLSDGDDTPGQIERFFSIGFKLNQFHNLQSLLLSNIRSCTLINTIIADLPSVPSLIHLTFEQCYFPSVENQQYAEKTTNIIWKLPKLVQLCFKSKYKYRQSHHFVNKYRRDQSISLWPTVTSTTLQRVLIIGLQPCRVPLDQLFSRTPCLQQLILDKYCDSYDPHTTRLTSLTNLMISFHRHDSDRRFRTLLAHLPNLRRLKIDSTQGNISVRCIEDCITRYVPTLQQLQFRLTRNLQNWEYNVGIMNRTLDECRSDFWLVQHRWFVQCDYCPDRFLHTYTLPYAFDSYKMSFPIRSESTYPDIKIPVEQLLDQPLNTDESNLQVYDEVHSLMYKLRFFNMSSEPHIKFHKIQHLSIDFPINDHFWKVVPSLDHLVSLDVLSEDHDNLCQNQLQTLLERSPRLSSIRLCWKTLTSSLRQLFDSRNISVYHLELLCYNGCLKREACQMLNTIIPGIDCKVLNLVVSDRWCILDLVNTLNHLTSLRIYCHKEKAVRCGQPINMNTVEWLKQQLLATFPDIQISKQDDSIRLWIR</sequence>
<dbReference type="EMBL" id="CAJNOR010000626">
    <property type="protein sequence ID" value="CAF0965900.1"/>
    <property type="molecule type" value="Genomic_DNA"/>
</dbReference>
<dbReference type="Proteomes" id="UP000663828">
    <property type="component" value="Unassembled WGS sequence"/>
</dbReference>
<dbReference type="SUPFAM" id="SSF52058">
    <property type="entry name" value="L domain-like"/>
    <property type="match status" value="1"/>
</dbReference>
<comment type="caution">
    <text evidence="1">The sequence shown here is derived from an EMBL/GenBank/DDBJ whole genome shotgun (WGS) entry which is preliminary data.</text>
</comment>
<evidence type="ECO:0000313" key="2">
    <source>
        <dbReference type="Proteomes" id="UP000663828"/>
    </source>
</evidence>
<dbReference type="Gene3D" id="3.80.10.10">
    <property type="entry name" value="Ribonuclease Inhibitor"/>
    <property type="match status" value="1"/>
</dbReference>
<gene>
    <name evidence="1" type="ORF">XAT740_LOCUS11405</name>
</gene>
<name>A0A814E9U9_ADIRI</name>
<evidence type="ECO:0008006" key="3">
    <source>
        <dbReference type="Google" id="ProtNLM"/>
    </source>
</evidence>
<proteinExistence type="predicted"/>